<evidence type="ECO:0000313" key="2">
    <source>
        <dbReference type="EMBL" id="CAI9170596.1"/>
    </source>
</evidence>
<keyword evidence="1" id="KW-0812">Transmembrane</keyword>
<organism evidence="2 3">
    <name type="scientific">Rangifer tarandus platyrhynchus</name>
    <name type="common">Svalbard reindeer</name>
    <dbReference type="NCBI Taxonomy" id="3082113"/>
    <lineage>
        <taxon>Eukaryota</taxon>
        <taxon>Metazoa</taxon>
        <taxon>Chordata</taxon>
        <taxon>Craniata</taxon>
        <taxon>Vertebrata</taxon>
        <taxon>Euteleostomi</taxon>
        <taxon>Mammalia</taxon>
        <taxon>Eutheria</taxon>
        <taxon>Laurasiatheria</taxon>
        <taxon>Artiodactyla</taxon>
        <taxon>Ruminantia</taxon>
        <taxon>Pecora</taxon>
        <taxon>Cervidae</taxon>
        <taxon>Odocoileinae</taxon>
        <taxon>Rangifer</taxon>
    </lineage>
</organism>
<accession>A0ABN8ZEG0</accession>
<evidence type="ECO:0000313" key="3">
    <source>
        <dbReference type="Proteomes" id="UP001176941"/>
    </source>
</evidence>
<evidence type="ECO:0000256" key="1">
    <source>
        <dbReference type="SAM" id="Phobius"/>
    </source>
</evidence>
<protein>
    <submittedName>
        <fullName evidence="2">Uncharacterized protein</fullName>
    </submittedName>
</protein>
<keyword evidence="1" id="KW-1133">Transmembrane helix</keyword>
<name>A0ABN8ZEG0_RANTA</name>
<dbReference type="EMBL" id="OX459939">
    <property type="protein sequence ID" value="CAI9170596.1"/>
    <property type="molecule type" value="Genomic_DNA"/>
</dbReference>
<sequence length="121" mass="12743">MCLKGCRGVLCGGHSHHPDPTLLSGMLLYAHHTQLQLPGGQKERAVWGLSPTGAVLALVTKAGSVFAALTASVSTVLRGLISVKAHLLSQPLPLQWALPRSIVLGLCFSLVFSLVLRAAWA</sequence>
<reference evidence="2" key="1">
    <citation type="submission" date="2023-04" db="EMBL/GenBank/DDBJ databases">
        <authorList>
            <consortium name="ELIXIR-Norway"/>
        </authorList>
    </citation>
    <scope>NUCLEOTIDE SEQUENCE [LARGE SCALE GENOMIC DNA]</scope>
</reference>
<feature type="transmembrane region" description="Helical" evidence="1">
    <location>
        <begin position="102"/>
        <end position="120"/>
    </location>
</feature>
<keyword evidence="1" id="KW-0472">Membrane</keyword>
<keyword evidence="3" id="KW-1185">Reference proteome</keyword>
<gene>
    <name evidence="2" type="ORF">MRATA1EN1_LOCUS19558</name>
</gene>
<feature type="transmembrane region" description="Helical" evidence="1">
    <location>
        <begin position="54"/>
        <end position="81"/>
    </location>
</feature>
<dbReference type="Proteomes" id="UP001176941">
    <property type="component" value="Chromosome 3"/>
</dbReference>
<proteinExistence type="predicted"/>